<evidence type="ECO:0000313" key="1">
    <source>
        <dbReference type="EMBL" id="KAF7266778.1"/>
    </source>
</evidence>
<reference evidence="1" key="1">
    <citation type="submission" date="2020-08" db="EMBL/GenBank/DDBJ databases">
        <title>Genome sequencing and assembly of the red palm weevil Rhynchophorus ferrugineus.</title>
        <authorList>
            <person name="Dias G.B."/>
            <person name="Bergman C.M."/>
            <person name="Manee M."/>
        </authorList>
    </citation>
    <scope>NUCLEOTIDE SEQUENCE</scope>
    <source>
        <strain evidence="1">AA-2017</strain>
        <tissue evidence="1">Whole larva</tissue>
    </source>
</reference>
<evidence type="ECO:0000313" key="2">
    <source>
        <dbReference type="Proteomes" id="UP000625711"/>
    </source>
</evidence>
<proteinExistence type="predicted"/>
<organism evidence="1 2">
    <name type="scientific">Rhynchophorus ferrugineus</name>
    <name type="common">Red palm weevil</name>
    <name type="synonym">Curculio ferrugineus</name>
    <dbReference type="NCBI Taxonomy" id="354439"/>
    <lineage>
        <taxon>Eukaryota</taxon>
        <taxon>Metazoa</taxon>
        <taxon>Ecdysozoa</taxon>
        <taxon>Arthropoda</taxon>
        <taxon>Hexapoda</taxon>
        <taxon>Insecta</taxon>
        <taxon>Pterygota</taxon>
        <taxon>Neoptera</taxon>
        <taxon>Endopterygota</taxon>
        <taxon>Coleoptera</taxon>
        <taxon>Polyphaga</taxon>
        <taxon>Cucujiformia</taxon>
        <taxon>Curculionidae</taxon>
        <taxon>Dryophthorinae</taxon>
        <taxon>Rhynchophorus</taxon>
    </lineage>
</organism>
<dbReference type="AlphaFoldDB" id="A0A834HSN8"/>
<dbReference type="EMBL" id="JAACXV010014500">
    <property type="protein sequence ID" value="KAF7266778.1"/>
    <property type="molecule type" value="Genomic_DNA"/>
</dbReference>
<keyword evidence="2" id="KW-1185">Reference proteome</keyword>
<comment type="caution">
    <text evidence="1">The sequence shown here is derived from an EMBL/GenBank/DDBJ whole genome shotgun (WGS) entry which is preliminary data.</text>
</comment>
<name>A0A834HSN8_RHYFE</name>
<dbReference type="Proteomes" id="UP000625711">
    <property type="component" value="Unassembled WGS sequence"/>
</dbReference>
<protein>
    <submittedName>
        <fullName evidence="1">Uncharacterized protein</fullName>
    </submittedName>
</protein>
<accession>A0A834HSN8</accession>
<gene>
    <name evidence="1" type="ORF">GWI33_019927</name>
</gene>
<sequence length="105" mass="11299">MASPALHAMLLPEKKKKAGPIVLNSNGALIKRRNGCFESSNANFARDGLCTYGGRLAMRNLAVKARRIKISPQSPCPAVSRVPNTLREIVAATAPSLFIISQNLK</sequence>